<evidence type="ECO:0000256" key="7">
    <source>
        <dbReference type="ARBA" id="ARBA00025800"/>
    </source>
</evidence>
<evidence type="ECO:0000313" key="10">
    <source>
        <dbReference type="Proteomes" id="UP000027586"/>
    </source>
</evidence>
<evidence type="ECO:0000313" key="9">
    <source>
        <dbReference type="EMBL" id="CDH56394.1"/>
    </source>
</evidence>
<dbReference type="PANTHER" id="PTHR23137:SF6">
    <property type="entry name" value="VESICLE TRANSPORT PROTEIN"/>
    <property type="match status" value="1"/>
</dbReference>
<feature type="transmembrane region" description="Helical" evidence="8">
    <location>
        <begin position="119"/>
        <end position="140"/>
    </location>
</feature>
<proteinExistence type="inferred from homology"/>
<evidence type="ECO:0000256" key="4">
    <source>
        <dbReference type="ARBA" id="ARBA00022927"/>
    </source>
</evidence>
<accession>A0A068S289</accession>
<keyword evidence="3 8" id="KW-0812">Transmembrane</keyword>
<dbReference type="VEuPathDB" id="FungiDB:LCOR_07449.1"/>
<dbReference type="PANTHER" id="PTHR23137">
    <property type="entry name" value="VESICLE TRANSPORT PROTEIN-RELATED"/>
    <property type="match status" value="1"/>
</dbReference>
<dbReference type="STRING" id="1263082.A0A068S289"/>
<evidence type="ECO:0000256" key="1">
    <source>
        <dbReference type="ARBA" id="ARBA00004141"/>
    </source>
</evidence>
<dbReference type="GO" id="GO:0000139">
    <property type="term" value="C:Golgi membrane"/>
    <property type="evidence" value="ECO:0007669"/>
    <property type="project" value="UniProtKB-SubCell"/>
</dbReference>
<keyword evidence="10" id="KW-1185">Reference proteome</keyword>
<dbReference type="Pfam" id="PF04178">
    <property type="entry name" value="Got1"/>
    <property type="match status" value="1"/>
</dbReference>
<evidence type="ECO:0000256" key="2">
    <source>
        <dbReference type="ARBA" id="ARBA00022448"/>
    </source>
</evidence>
<feature type="transmembrane region" description="Helical" evidence="8">
    <location>
        <begin position="60"/>
        <end position="81"/>
    </location>
</feature>
<keyword evidence="4 8" id="KW-0653">Protein transport</keyword>
<dbReference type="AlphaFoldDB" id="A0A068S289"/>
<feature type="transmembrane region" description="Helical" evidence="8">
    <location>
        <begin position="32"/>
        <end position="54"/>
    </location>
</feature>
<comment type="function">
    <text evidence="8">Nonessential protein required for the fusion of transport vesicles derived from the endocytic pathway with the Golgi complex.</text>
</comment>
<dbReference type="EMBL" id="CBTN010000037">
    <property type="protein sequence ID" value="CDH56394.1"/>
    <property type="molecule type" value="Genomic_DNA"/>
</dbReference>
<keyword evidence="6 8" id="KW-0472">Membrane</keyword>
<keyword evidence="8" id="KW-0333">Golgi apparatus</keyword>
<evidence type="ECO:0000256" key="6">
    <source>
        <dbReference type="ARBA" id="ARBA00023136"/>
    </source>
</evidence>
<dbReference type="OrthoDB" id="73614at2759"/>
<sequence length="158" mass="17752">MPFGFFSSSYEDQGTMDDGTWKFLGLDRMQRLYAFGCCFLIGMVLSIFSTLFLISGNIAGFAILYSIGNLVSLLSMTFIVGIPKLFKTIFAPVRFWATTIYLSLLVLTLVLSILLKNVIISIILVIVQFCALVWYAASYIPYGRELIRRFFGSCITSI</sequence>
<organism evidence="9 10">
    <name type="scientific">Lichtheimia corymbifera JMRC:FSU:9682</name>
    <dbReference type="NCBI Taxonomy" id="1263082"/>
    <lineage>
        <taxon>Eukaryota</taxon>
        <taxon>Fungi</taxon>
        <taxon>Fungi incertae sedis</taxon>
        <taxon>Mucoromycota</taxon>
        <taxon>Mucoromycotina</taxon>
        <taxon>Mucoromycetes</taxon>
        <taxon>Mucorales</taxon>
        <taxon>Lichtheimiaceae</taxon>
        <taxon>Lichtheimia</taxon>
    </lineage>
</organism>
<evidence type="ECO:0000256" key="5">
    <source>
        <dbReference type="ARBA" id="ARBA00022989"/>
    </source>
</evidence>
<protein>
    <recommendedName>
        <fullName evidence="8">Protein transport protein SFT2</fullName>
    </recommendedName>
</protein>
<keyword evidence="2 8" id="KW-0813">Transport</keyword>
<comment type="similarity">
    <text evidence="7 8">Belongs to the SFT2 family.</text>
</comment>
<evidence type="ECO:0000256" key="8">
    <source>
        <dbReference type="RuleBase" id="RU363111"/>
    </source>
</evidence>
<comment type="subcellular location">
    <subcellularLocation>
        <location evidence="8">Golgi apparatus membrane</location>
        <topology evidence="8">Multi-pass membrane protein</topology>
    </subcellularLocation>
    <subcellularLocation>
        <location evidence="1">Membrane</location>
        <topology evidence="1">Multi-pass membrane protein</topology>
    </subcellularLocation>
</comment>
<feature type="transmembrane region" description="Helical" evidence="8">
    <location>
        <begin position="93"/>
        <end position="113"/>
    </location>
</feature>
<dbReference type="InterPro" id="IPR011691">
    <property type="entry name" value="Vesicle_transpt_SFT2"/>
</dbReference>
<evidence type="ECO:0000256" key="3">
    <source>
        <dbReference type="ARBA" id="ARBA00022692"/>
    </source>
</evidence>
<name>A0A068S289_9FUNG</name>
<dbReference type="InterPro" id="IPR007305">
    <property type="entry name" value="Vesicle_transpt_Got1/SFT2"/>
</dbReference>
<reference evidence="9" key="1">
    <citation type="submission" date="2013-08" db="EMBL/GenBank/DDBJ databases">
        <title>Gene expansion shapes genome architecture in the human pathogen Lichtheimia corymbifera: an evolutionary genomics analysis in the ancient terrestrial Mucorales (Mucoromycotina).</title>
        <authorList>
            <person name="Schwartze V.U."/>
            <person name="Winter S."/>
            <person name="Shelest E."/>
            <person name="Marcet-Houben M."/>
            <person name="Horn F."/>
            <person name="Wehner S."/>
            <person name="Hoffmann K."/>
            <person name="Riege K."/>
            <person name="Sammeth M."/>
            <person name="Nowrousian M."/>
            <person name="Valiante V."/>
            <person name="Linde J."/>
            <person name="Jacobsen I.D."/>
            <person name="Marz M."/>
            <person name="Brakhage A.A."/>
            <person name="Gabaldon T."/>
            <person name="Bocker S."/>
            <person name="Voigt K."/>
        </authorList>
    </citation>
    <scope>NUCLEOTIDE SEQUENCE [LARGE SCALE GENOMIC DNA]</scope>
    <source>
        <strain evidence="9">FSU 9682</strain>
    </source>
</reference>
<dbReference type="GO" id="GO:0016192">
    <property type="term" value="P:vesicle-mediated transport"/>
    <property type="evidence" value="ECO:0007669"/>
    <property type="project" value="InterPro"/>
</dbReference>
<comment type="caution">
    <text evidence="9">The sequence shown here is derived from an EMBL/GenBank/DDBJ whole genome shotgun (WGS) entry which is preliminary data.</text>
</comment>
<dbReference type="GO" id="GO:0015031">
    <property type="term" value="P:protein transport"/>
    <property type="evidence" value="ECO:0007669"/>
    <property type="project" value="UniProtKB-KW"/>
</dbReference>
<dbReference type="Proteomes" id="UP000027586">
    <property type="component" value="Unassembled WGS sequence"/>
</dbReference>
<keyword evidence="5 8" id="KW-1133">Transmembrane helix</keyword>
<gene>
    <name evidence="9" type="ORF">LCOR_07449.1</name>
</gene>